<evidence type="ECO:0000256" key="1">
    <source>
        <dbReference type="ARBA" id="ARBA00005915"/>
    </source>
</evidence>
<dbReference type="InterPro" id="IPR004610">
    <property type="entry name" value="RecJ"/>
</dbReference>
<dbReference type="Proteomes" id="UP000435910">
    <property type="component" value="Unassembled WGS sequence"/>
</dbReference>
<dbReference type="GO" id="GO:0003676">
    <property type="term" value="F:nucleic acid binding"/>
    <property type="evidence" value="ECO:0007669"/>
    <property type="project" value="InterPro"/>
</dbReference>
<dbReference type="InterPro" id="IPR051673">
    <property type="entry name" value="SSDNA_exonuclease_RecJ"/>
</dbReference>
<feature type="domain" description="DDH" evidence="7">
    <location>
        <begin position="82"/>
        <end position="226"/>
    </location>
</feature>
<evidence type="ECO:0000256" key="3">
    <source>
        <dbReference type="ARBA" id="ARBA00022722"/>
    </source>
</evidence>
<dbReference type="Pfam" id="PF02272">
    <property type="entry name" value="DHHA1"/>
    <property type="match status" value="1"/>
</dbReference>
<dbReference type="Pfam" id="PF01368">
    <property type="entry name" value="DHH"/>
    <property type="match status" value="1"/>
</dbReference>
<dbReference type="OMA" id="NAGPWGQ"/>
<reference evidence="11 12" key="1">
    <citation type="submission" date="2019-06" db="EMBL/GenBank/DDBJ databases">
        <title>Genome sequence analysis of &gt;100 Bacillus licheniformis strains suggests intrinsic resistance to this species.</title>
        <authorList>
            <person name="Wels M."/>
            <person name="Siezen R.J."/>
            <person name="Johansen E."/>
            <person name="Stuer-Lauridsen B."/>
            <person name="Bjerre K."/>
            <person name="Nielsen B.K.K."/>
        </authorList>
    </citation>
    <scope>NUCLEOTIDE SEQUENCE [LARGE SCALE GENOMIC DNA]</scope>
    <source>
        <strain evidence="11 12">BAC-16736</strain>
    </source>
</reference>
<evidence type="ECO:0000256" key="4">
    <source>
        <dbReference type="ARBA" id="ARBA00022801"/>
    </source>
</evidence>
<feature type="domain" description="Single-stranded-DNA-specific exonuclease RecJ C-terminal" evidence="9">
    <location>
        <begin position="566"/>
        <end position="769"/>
    </location>
</feature>
<dbReference type="InterPro" id="IPR018779">
    <property type="entry name" value="RecJ_C"/>
</dbReference>
<accession>A0A415JD79</accession>
<dbReference type="PANTHER" id="PTHR30255">
    <property type="entry name" value="SINGLE-STRANDED-DNA-SPECIFIC EXONUCLEASE RECJ"/>
    <property type="match status" value="1"/>
</dbReference>
<gene>
    <name evidence="11" type="ORF">CHCC16736_1276</name>
</gene>
<feature type="domain" description="DHHA1" evidence="8">
    <location>
        <begin position="343"/>
        <end position="438"/>
    </location>
</feature>
<evidence type="ECO:0000259" key="8">
    <source>
        <dbReference type="Pfam" id="PF02272"/>
    </source>
</evidence>
<feature type="coiled-coil region" evidence="6">
    <location>
        <begin position="300"/>
        <end position="327"/>
    </location>
</feature>
<dbReference type="Gene3D" id="3.10.310.30">
    <property type="match status" value="1"/>
</dbReference>
<dbReference type="GO" id="GO:0008409">
    <property type="term" value="F:5'-3' exonuclease activity"/>
    <property type="evidence" value="ECO:0007669"/>
    <property type="project" value="InterPro"/>
</dbReference>
<dbReference type="PANTHER" id="PTHR30255:SF2">
    <property type="entry name" value="SINGLE-STRANDED-DNA-SPECIFIC EXONUCLEASE RECJ"/>
    <property type="match status" value="1"/>
</dbReference>
<sequence length="782" mass="87704">MLASKMRWDVQTPDKEKVEQLAGRLGITPLAASLLVMRGYDTADKASSFLYGNDARFHDPYLLKDMEKAVRRIKQAISDQEKIMIYGDYDADGVTSTTVLLQMLKKCSAQADFYIPDRFKEGYGPNEAAFRGIKESGYSLIITVDTGIAGVHEAEVAKELGIDLIITDHHEPGPVLPDAYAIIHPKQPGCGYPFKELAGVGVAFKLAHALNGELPEDLLDLCAIGTIADLVPLHDENRQIAKRGMEQFRKTKRPGLKALAKIAGAEIHNADEETIGFQIAPRLNAVGRIEQADPAVYLLNTEDEREAEELAEDINALNKERQKIVNQMTEEAVQMIEEEGLDQPVIVVARPGWNPGVVGIVASKLVERFYRPAIVLGVDEEKGIAKGSARSIKGFDLFQNLSECRDILPHFGGHPMAAGMTLNLEDVSALRERINRQAEAVLTEADFIPVQDVDLCCRLEDISVDSIAEMNLLAPFGTGNPKPFVLVSDVKIDDARKIGANKNHLKLVLADDGNKLDCIGFYKGDIEEGIVPGAKISIVGELSINEWNNRKKPQLMIKDAAVNEWQLFDLRGKRSWEEKILKLDPAKRACICFREETKAKLAGTGLEEELTVISGPEDAERLDLESRYAVFIDIPQSLDIFDHVINGKKLERIYLIFYQSDEHFFSTFPTREYFKWYYAFLLKRGSFDLPKYGGELARHKGWTKDTIDFMTKVFFELGFVTIENGVLSVVYHAEKRDLTDSETYREKQRLIELEQKLIYSSADELKQWLDKRMAEKAGAYKV</sequence>
<dbReference type="Gene3D" id="3.90.1640.30">
    <property type="match status" value="1"/>
</dbReference>
<evidence type="ECO:0000313" key="11">
    <source>
        <dbReference type="EMBL" id="TWL23568.1"/>
    </source>
</evidence>
<evidence type="ECO:0000259" key="9">
    <source>
        <dbReference type="Pfam" id="PF10141"/>
    </source>
</evidence>
<dbReference type="GO" id="GO:0006310">
    <property type="term" value="P:DNA recombination"/>
    <property type="evidence" value="ECO:0007669"/>
    <property type="project" value="InterPro"/>
</dbReference>
<evidence type="ECO:0000256" key="2">
    <source>
        <dbReference type="ARBA" id="ARBA00019841"/>
    </source>
</evidence>
<dbReference type="NCBIfam" id="TIGR00644">
    <property type="entry name" value="recJ"/>
    <property type="match status" value="1"/>
</dbReference>
<dbReference type="Pfam" id="PF17768">
    <property type="entry name" value="RecJ_OB"/>
    <property type="match status" value="1"/>
</dbReference>
<proteinExistence type="inferred from homology"/>
<name>A0A415JD79_BACLI</name>
<comment type="caution">
    <text evidence="11">The sequence shown here is derived from an EMBL/GenBank/DDBJ whole genome shotgun (WGS) entry which is preliminary data.</text>
</comment>
<feature type="domain" description="RecJ OB" evidence="10">
    <location>
        <begin position="453"/>
        <end position="559"/>
    </location>
</feature>
<organism evidence="11 12">
    <name type="scientific">Bacillus licheniformis</name>
    <dbReference type="NCBI Taxonomy" id="1402"/>
    <lineage>
        <taxon>Bacteria</taxon>
        <taxon>Bacillati</taxon>
        <taxon>Bacillota</taxon>
        <taxon>Bacilli</taxon>
        <taxon>Bacillales</taxon>
        <taxon>Bacillaceae</taxon>
        <taxon>Bacillus</taxon>
    </lineage>
</organism>
<keyword evidence="6" id="KW-0175">Coiled coil</keyword>
<dbReference type="SUPFAM" id="SSF64182">
    <property type="entry name" value="DHH phosphoesterases"/>
    <property type="match status" value="1"/>
</dbReference>
<keyword evidence="4" id="KW-0378">Hydrolase</keyword>
<comment type="similarity">
    <text evidence="1">Belongs to the RecJ family.</text>
</comment>
<dbReference type="EMBL" id="NILC01000028">
    <property type="protein sequence ID" value="TWL23568.1"/>
    <property type="molecule type" value="Genomic_DNA"/>
</dbReference>
<dbReference type="InterPro" id="IPR001667">
    <property type="entry name" value="DDH_dom"/>
</dbReference>
<dbReference type="GO" id="GO:0006281">
    <property type="term" value="P:DNA repair"/>
    <property type="evidence" value="ECO:0007669"/>
    <property type="project" value="InterPro"/>
</dbReference>
<evidence type="ECO:0000256" key="6">
    <source>
        <dbReference type="SAM" id="Coils"/>
    </source>
</evidence>
<dbReference type="Pfam" id="PF10141">
    <property type="entry name" value="ssDNA-exonuc_C"/>
    <property type="match status" value="1"/>
</dbReference>
<keyword evidence="3" id="KW-0540">Nuclease</keyword>
<keyword evidence="5 11" id="KW-0269">Exonuclease</keyword>
<dbReference type="InterPro" id="IPR038763">
    <property type="entry name" value="DHH_sf"/>
</dbReference>
<evidence type="ECO:0000259" key="10">
    <source>
        <dbReference type="Pfam" id="PF17768"/>
    </source>
</evidence>
<evidence type="ECO:0000313" key="12">
    <source>
        <dbReference type="Proteomes" id="UP000435910"/>
    </source>
</evidence>
<protein>
    <recommendedName>
        <fullName evidence="2">Single-stranded-DNA-specific exonuclease RecJ</fullName>
    </recommendedName>
</protein>
<dbReference type="InterPro" id="IPR041122">
    <property type="entry name" value="RecJ_OB"/>
</dbReference>
<evidence type="ECO:0000259" key="7">
    <source>
        <dbReference type="Pfam" id="PF01368"/>
    </source>
</evidence>
<evidence type="ECO:0000256" key="5">
    <source>
        <dbReference type="ARBA" id="ARBA00022839"/>
    </source>
</evidence>
<dbReference type="GeneID" id="92860517"/>
<dbReference type="AlphaFoldDB" id="A0A415JD79"/>
<dbReference type="RefSeq" id="WP_003183965.1">
    <property type="nucleotide sequence ID" value="NZ_BEXU01000012.1"/>
</dbReference>
<dbReference type="InterPro" id="IPR003156">
    <property type="entry name" value="DHHA1_dom"/>
</dbReference>